<evidence type="ECO:0000259" key="5">
    <source>
        <dbReference type="PROSITE" id="PS50931"/>
    </source>
</evidence>
<keyword evidence="2" id="KW-0805">Transcription regulation</keyword>
<dbReference type="Pfam" id="PF00126">
    <property type="entry name" value="HTH_1"/>
    <property type="match status" value="1"/>
</dbReference>
<evidence type="ECO:0000256" key="2">
    <source>
        <dbReference type="ARBA" id="ARBA00023015"/>
    </source>
</evidence>
<sequence>MALPLESDLLRIFLAVAEYENVTRAADVLGRTQSAVSMQVKRLEEVAGTPLFTRGPRGMTLTETGQRLLPYARRIVRLVDETTASLRVQPLDGPVRIGIPEEYNQLVLPRALAAFAERHPATEVTVMCGYSEQQTRALTAGQIDLAVVFDVNGSSGEVLAIDPTVWVSSVAHDCHLRDPVPIGIYWNSSWCRDFAIRSLQNHGVNYRISYTCDTTGGLKGAAAAGLAVVPLARSTIPADCRELTAAEGFPPIDASRVVLRRNRERSSPAVEELASMLRDAFSPLTSPLPPGSAGDPD</sequence>
<dbReference type="PANTHER" id="PTHR30579:SF7">
    <property type="entry name" value="HTH-TYPE TRANSCRIPTIONAL REGULATOR LRHA-RELATED"/>
    <property type="match status" value="1"/>
</dbReference>
<dbReference type="SUPFAM" id="SSF53850">
    <property type="entry name" value="Periplasmic binding protein-like II"/>
    <property type="match status" value="1"/>
</dbReference>
<dbReference type="PANTHER" id="PTHR30579">
    <property type="entry name" value="TRANSCRIPTIONAL REGULATOR"/>
    <property type="match status" value="1"/>
</dbReference>
<dbReference type="Pfam" id="PF03466">
    <property type="entry name" value="LysR_substrate"/>
    <property type="match status" value="1"/>
</dbReference>
<protein>
    <submittedName>
        <fullName evidence="6">DNA-binding transcriptional LysR family regulator</fullName>
    </submittedName>
</protein>
<dbReference type="SUPFAM" id="SSF46785">
    <property type="entry name" value="Winged helix' DNA-binding domain"/>
    <property type="match status" value="1"/>
</dbReference>
<name>A0ABS4E3M3_9HYPH</name>
<feature type="domain" description="HTH lysR-type" evidence="5">
    <location>
        <begin position="5"/>
        <end position="62"/>
    </location>
</feature>
<dbReference type="Proteomes" id="UP000759443">
    <property type="component" value="Unassembled WGS sequence"/>
</dbReference>
<comment type="caution">
    <text evidence="6">The sequence shown here is derived from an EMBL/GenBank/DDBJ whole genome shotgun (WGS) entry which is preliminary data.</text>
</comment>
<dbReference type="RefSeq" id="WP_209947443.1">
    <property type="nucleotide sequence ID" value="NZ_JAGGJU010000012.1"/>
</dbReference>
<keyword evidence="4" id="KW-0804">Transcription</keyword>
<keyword evidence="7" id="KW-1185">Reference proteome</keyword>
<evidence type="ECO:0000313" key="7">
    <source>
        <dbReference type="Proteomes" id="UP000759443"/>
    </source>
</evidence>
<dbReference type="PRINTS" id="PR00039">
    <property type="entry name" value="HTHLYSR"/>
</dbReference>
<dbReference type="InterPro" id="IPR000847">
    <property type="entry name" value="LysR_HTH_N"/>
</dbReference>
<comment type="similarity">
    <text evidence="1">Belongs to the LysR transcriptional regulatory family.</text>
</comment>
<dbReference type="InterPro" id="IPR005119">
    <property type="entry name" value="LysR_subst-bd"/>
</dbReference>
<evidence type="ECO:0000256" key="3">
    <source>
        <dbReference type="ARBA" id="ARBA00023125"/>
    </source>
</evidence>
<evidence type="ECO:0000256" key="4">
    <source>
        <dbReference type="ARBA" id="ARBA00023163"/>
    </source>
</evidence>
<accession>A0ABS4E3M3</accession>
<keyword evidence="3 6" id="KW-0238">DNA-binding</keyword>
<dbReference type="InterPro" id="IPR050176">
    <property type="entry name" value="LTTR"/>
</dbReference>
<organism evidence="6 7">
    <name type="scientific">Rhizobium halophytocola</name>
    <dbReference type="NCBI Taxonomy" id="735519"/>
    <lineage>
        <taxon>Bacteria</taxon>
        <taxon>Pseudomonadati</taxon>
        <taxon>Pseudomonadota</taxon>
        <taxon>Alphaproteobacteria</taxon>
        <taxon>Hyphomicrobiales</taxon>
        <taxon>Rhizobiaceae</taxon>
        <taxon>Rhizobium/Agrobacterium group</taxon>
        <taxon>Rhizobium</taxon>
    </lineage>
</organism>
<evidence type="ECO:0000256" key="1">
    <source>
        <dbReference type="ARBA" id="ARBA00009437"/>
    </source>
</evidence>
<evidence type="ECO:0000313" key="6">
    <source>
        <dbReference type="EMBL" id="MBP1852543.1"/>
    </source>
</evidence>
<gene>
    <name evidence="6" type="ORF">J2Z17_004001</name>
</gene>
<dbReference type="InterPro" id="IPR036388">
    <property type="entry name" value="WH-like_DNA-bd_sf"/>
</dbReference>
<dbReference type="GO" id="GO:0003677">
    <property type="term" value="F:DNA binding"/>
    <property type="evidence" value="ECO:0007669"/>
    <property type="project" value="UniProtKB-KW"/>
</dbReference>
<dbReference type="InterPro" id="IPR036390">
    <property type="entry name" value="WH_DNA-bd_sf"/>
</dbReference>
<dbReference type="Gene3D" id="3.40.190.10">
    <property type="entry name" value="Periplasmic binding protein-like II"/>
    <property type="match status" value="2"/>
</dbReference>
<dbReference type="EMBL" id="JAGGJU010000012">
    <property type="protein sequence ID" value="MBP1852543.1"/>
    <property type="molecule type" value="Genomic_DNA"/>
</dbReference>
<dbReference type="PROSITE" id="PS50931">
    <property type="entry name" value="HTH_LYSR"/>
    <property type="match status" value="1"/>
</dbReference>
<dbReference type="Gene3D" id="1.10.10.10">
    <property type="entry name" value="Winged helix-like DNA-binding domain superfamily/Winged helix DNA-binding domain"/>
    <property type="match status" value="1"/>
</dbReference>
<reference evidence="6 7" key="1">
    <citation type="submission" date="2021-03" db="EMBL/GenBank/DDBJ databases">
        <title>Genomic Encyclopedia of Type Strains, Phase IV (KMG-IV): sequencing the most valuable type-strain genomes for metagenomic binning, comparative biology and taxonomic classification.</title>
        <authorList>
            <person name="Goeker M."/>
        </authorList>
    </citation>
    <scope>NUCLEOTIDE SEQUENCE [LARGE SCALE GENOMIC DNA]</scope>
    <source>
        <strain evidence="6 7">DSM 21600</strain>
    </source>
</reference>
<proteinExistence type="inferred from homology"/>